<dbReference type="EMBL" id="CP076723">
    <property type="protein sequence ID" value="QWV94210.1"/>
    <property type="molecule type" value="Genomic_DNA"/>
</dbReference>
<protein>
    <submittedName>
        <fullName evidence="5">DUF4349 domain-containing protein</fullName>
    </submittedName>
</protein>
<feature type="compositionally biased region" description="Low complexity" evidence="1">
    <location>
        <begin position="38"/>
        <end position="54"/>
    </location>
</feature>
<keyword evidence="2" id="KW-0812">Transmembrane</keyword>
<dbReference type="Pfam" id="PF14257">
    <property type="entry name" value="DUF4349"/>
    <property type="match status" value="1"/>
</dbReference>
<keyword evidence="2" id="KW-1133">Transmembrane helix</keyword>
<proteinExistence type="predicted"/>
<feature type="chain" id="PRO_5046838230" evidence="3">
    <location>
        <begin position="27"/>
        <end position="304"/>
    </location>
</feature>
<keyword evidence="3" id="KW-0732">Signal</keyword>
<reference evidence="5 6" key="1">
    <citation type="submission" date="2021-06" db="EMBL/GenBank/DDBJ databases">
        <title>Gemonas diversity in paddy soil.</title>
        <authorList>
            <person name="Liu G."/>
        </authorList>
    </citation>
    <scope>NUCLEOTIDE SEQUENCE [LARGE SCALE GENOMIC DNA]</scope>
    <source>
        <strain evidence="5 6">RG10</strain>
    </source>
</reference>
<sequence>MSCKKPLSHRIVMSLVFLLLACQLTACKKKEEAPAPVPASAAAPAAKNESAAPEGESSAQGAPRQAKRKVIVSREMSLEVKSYQVALDALTKLAESSGGYLFKSSRESDDGVTSGEVGLRVPAGETGNVLRKIGGLGKITQETASAEDITEGYVDLQARLGNAKASEARLLSLYQRAGELSDVLEVEKELTRVRGDIEAFEAKRKNWDLLVEMATIEIRLCESSNGLPSARRLWTPLKSAFGTALEGLADSIHALIVIAGTIGPWAALFGTGAYFWIRRKGPQKGPVETKETTETISQEEDYLP</sequence>
<feature type="domain" description="DUF4349" evidence="4">
    <location>
        <begin position="68"/>
        <end position="276"/>
    </location>
</feature>
<accession>A0ABX8J6Z4</accession>
<dbReference type="RefSeq" id="WP_216800931.1">
    <property type="nucleotide sequence ID" value="NZ_CP076723.1"/>
</dbReference>
<evidence type="ECO:0000256" key="1">
    <source>
        <dbReference type="SAM" id="MobiDB-lite"/>
    </source>
</evidence>
<feature type="transmembrane region" description="Helical" evidence="2">
    <location>
        <begin position="252"/>
        <end position="277"/>
    </location>
</feature>
<dbReference type="Proteomes" id="UP000683557">
    <property type="component" value="Chromosome"/>
</dbReference>
<evidence type="ECO:0000256" key="2">
    <source>
        <dbReference type="SAM" id="Phobius"/>
    </source>
</evidence>
<dbReference type="InterPro" id="IPR025645">
    <property type="entry name" value="DUF4349"/>
</dbReference>
<gene>
    <name evidence="5" type="ORF">KP004_03180</name>
</gene>
<evidence type="ECO:0000313" key="5">
    <source>
        <dbReference type="EMBL" id="QWV94210.1"/>
    </source>
</evidence>
<keyword evidence="2" id="KW-0472">Membrane</keyword>
<evidence type="ECO:0000313" key="6">
    <source>
        <dbReference type="Proteomes" id="UP000683557"/>
    </source>
</evidence>
<dbReference type="PROSITE" id="PS51257">
    <property type="entry name" value="PROKAR_LIPOPROTEIN"/>
    <property type="match status" value="1"/>
</dbReference>
<evidence type="ECO:0000259" key="4">
    <source>
        <dbReference type="Pfam" id="PF14257"/>
    </source>
</evidence>
<feature type="region of interest" description="Disordered" evidence="1">
    <location>
        <begin position="283"/>
        <end position="304"/>
    </location>
</feature>
<feature type="signal peptide" evidence="3">
    <location>
        <begin position="1"/>
        <end position="26"/>
    </location>
</feature>
<name>A0ABX8J6Z4_9BACT</name>
<feature type="region of interest" description="Disordered" evidence="1">
    <location>
        <begin position="34"/>
        <end position="67"/>
    </location>
</feature>
<keyword evidence="6" id="KW-1185">Reference proteome</keyword>
<evidence type="ECO:0000256" key="3">
    <source>
        <dbReference type="SAM" id="SignalP"/>
    </source>
</evidence>
<organism evidence="5 6">
    <name type="scientific">Geomonas oryzisoli</name>
    <dbReference type="NCBI Taxonomy" id="2847992"/>
    <lineage>
        <taxon>Bacteria</taxon>
        <taxon>Pseudomonadati</taxon>
        <taxon>Thermodesulfobacteriota</taxon>
        <taxon>Desulfuromonadia</taxon>
        <taxon>Geobacterales</taxon>
        <taxon>Geobacteraceae</taxon>
        <taxon>Geomonas</taxon>
    </lineage>
</organism>